<organism evidence="1 2">
    <name type="scientific">Xenoophorus captivus</name>
    <dbReference type="NCBI Taxonomy" id="1517983"/>
    <lineage>
        <taxon>Eukaryota</taxon>
        <taxon>Metazoa</taxon>
        <taxon>Chordata</taxon>
        <taxon>Craniata</taxon>
        <taxon>Vertebrata</taxon>
        <taxon>Euteleostomi</taxon>
        <taxon>Actinopterygii</taxon>
        <taxon>Neopterygii</taxon>
        <taxon>Teleostei</taxon>
        <taxon>Neoteleostei</taxon>
        <taxon>Acanthomorphata</taxon>
        <taxon>Ovalentaria</taxon>
        <taxon>Atherinomorphae</taxon>
        <taxon>Cyprinodontiformes</taxon>
        <taxon>Goodeidae</taxon>
        <taxon>Xenoophorus</taxon>
    </lineage>
</organism>
<accession>A0ABV0RYP1</accession>
<feature type="non-terminal residue" evidence="1">
    <location>
        <position position="1"/>
    </location>
</feature>
<proteinExistence type="predicted"/>
<protein>
    <submittedName>
        <fullName evidence="1">Uncharacterized protein</fullName>
    </submittedName>
</protein>
<comment type="caution">
    <text evidence="1">The sequence shown here is derived from an EMBL/GenBank/DDBJ whole genome shotgun (WGS) entry which is preliminary data.</text>
</comment>
<evidence type="ECO:0000313" key="2">
    <source>
        <dbReference type="Proteomes" id="UP001434883"/>
    </source>
</evidence>
<name>A0ABV0RYP1_9TELE</name>
<dbReference type="Proteomes" id="UP001434883">
    <property type="component" value="Unassembled WGS sequence"/>
</dbReference>
<sequence>AALIVAGDFNHVELKAVLPRLHEFLEFPTREHSTLDQVYCSILEHTKLQQLLTLEDRSHLFGPDPCLQPSDLQNQTLHLNH</sequence>
<dbReference type="EMBL" id="JAHRIN010061802">
    <property type="protein sequence ID" value="MEQ2213394.1"/>
    <property type="molecule type" value="Genomic_DNA"/>
</dbReference>
<gene>
    <name evidence="1" type="ORF">XENOCAPTIV_014403</name>
</gene>
<evidence type="ECO:0000313" key="1">
    <source>
        <dbReference type="EMBL" id="MEQ2213394.1"/>
    </source>
</evidence>
<reference evidence="1 2" key="1">
    <citation type="submission" date="2021-06" db="EMBL/GenBank/DDBJ databases">
        <authorList>
            <person name="Palmer J.M."/>
        </authorList>
    </citation>
    <scope>NUCLEOTIDE SEQUENCE [LARGE SCALE GENOMIC DNA]</scope>
    <source>
        <strain evidence="1 2">XC_2019</strain>
        <tissue evidence="1">Muscle</tissue>
    </source>
</reference>
<keyword evidence="2" id="KW-1185">Reference proteome</keyword>